<dbReference type="InterPro" id="IPR029063">
    <property type="entry name" value="SAM-dependent_MTases_sf"/>
</dbReference>
<keyword evidence="3" id="KW-0489">Methyltransferase</keyword>
<comment type="similarity">
    <text evidence="1">Belongs to the carnosine N-methyltransferase family.</text>
</comment>
<keyword evidence="7" id="KW-1185">Reference proteome</keyword>
<accession>A0AAN8UMQ3</accession>
<evidence type="ECO:0000256" key="4">
    <source>
        <dbReference type="ARBA" id="ARBA00022679"/>
    </source>
</evidence>
<reference evidence="6 7" key="1">
    <citation type="submission" date="2023-12" db="EMBL/GenBank/DDBJ databases">
        <title>A high-quality genome assembly for Dillenia turbinata (Dilleniales).</title>
        <authorList>
            <person name="Chanderbali A."/>
        </authorList>
    </citation>
    <scope>NUCLEOTIDE SEQUENCE [LARGE SCALE GENOMIC DNA]</scope>
    <source>
        <strain evidence="6">LSX21</strain>
        <tissue evidence="6">Leaf</tissue>
    </source>
</reference>
<name>A0AAN8UMQ3_9MAGN</name>
<dbReference type="GO" id="GO:0032259">
    <property type="term" value="P:methylation"/>
    <property type="evidence" value="ECO:0007669"/>
    <property type="project" value="UniProtKB-KW"/>
</dbReference>
<dbReference type="SUPFAM" id="SSF53335">
    <property type="entry name" value="S-adenosyl-L-methionine-dependent methyltransferases"/>
    <property type="match status" value="1"/>
</dbReference>
<keyword evidence="4" id="KW-0808">Transferase</keyword>
<dbReference type="GO" id="GO:0030735">
    <property type="term" value="F:carnosine N-methyltransferase activity"/>
    <property type="evidence" value="ECO:0007669"/>
    <property type="project" value="UniProtKB-EC"/>
</dbReference>
<proteinExistence type="inferred from homology"/>
<evidence type="ECO:0000256" key="3">
    <source>
        <dbReference type="ARBA" id="ARBA00022603"/>
    </source>
</evidence>
<sequence length="269" mass="30703">MGETERRDEGLVCCVVRSIVRDWEGQRERDQCYKPILEELDRLFPDRCKKSAQSVGEWTIYPWIHSKSNSLADSDQLRPVTIPDIVPAGAGITEGFSMCRGDFVEVYSDPLQEGVWDAVVTCFFSNTAHNIVEYIEIISRLLKDGGVWINLGPLLYHFADMYGQEDEMSIELSLEDVKRVALHYGFQMEKEKTIETKYTTNPRAMMQYLPWTLSCINVEAERTLSLSSLTSTHDLRSDFGKRNILLGLVKLVDNSGRTIELLLFNFSVA</sequence>
<evidence type="ECO:0000313" key="7">
    <source>
        <dbReference type="Proteomes" id="UP001370490"/>
    </source>
</evidence>
<dbReference type="EC" id="2.1.1.22" evidence="2"/>
<keyword evidence="5" id="KW-0949">S-adenosyl-L-methionine</keyword>
<protein>
    <recommendedName>
        <fullName evidence="2">carnosine N-methyltransferase</fullName>
        <ecNumber evidence="2">2.1.1.22</ecNumber>
    </recommendedName>
</protein>
<evidence type="ECO:0000313" key="6">
    <source>
        <dbReference type="EMBL" id="KAK6919763.1"/>
    </source>
</evidence>
<organism evidence="6 7">
    <name type="scientific">Dillenia turbinata</name>
    <dbReference type="NCBI Taxonomy" id="194707"/>
    <lineage>
        <taxon>Eukaryota</taxon>
        <taxon>Viridiplantae</taxon>
        <taxon>Streptophyta</taxon>
        <taxon>Embryophyta</taxon>
        <taxon>Tracheophyta</taxon>
        <taxon>Spermatophyta</taxon>
        <taxon>Magnoliopsida</taxon>
        <taxon>eudicotyledons</taxon>
        <taxon>Gunneridae</taxon>
        <taxon>Pentapetalae</taxon>
        <taxon>Dilleniales</taxon>
        <taxon>Dilleniaceae</taxon>
        <taxon>Dillenia</taxon>
    </lineage>
</organism>
<dbReference type="Pfam" id="PF07942">
    <property type="entry name" value="CARME"/>
    <property type="match status" value="2"/>
</dbReference>
<dbReference type="Proteomes" id="UP001370490">
    <property type="component" value="Unassembled WGS sequence"/>
</dbReference>
<evidence type="ECO:0000256" key="1">
    <source>
        <dbReference type="ARBA" id="ARBA00010086"/>
    </source>
</evidence>
<dbReference type="EMBL" id="JBAMMX010000021">
    <property type="protein sequence ID" value="KAK6919763.1"/>
    <property type="molecule type" value="Genomic_DNA"/>
</dbReference>
<evidence type="ECO:0000256" key="2">
    <source>
        <dbReference type="ARBA" id="ARBA00012003"/>
    </source>
</evidence>
<gene>
    <name evidence="6" type="ORF">RJ641_015667</name>
</gene>
<dbReference type="SMART" id="SM01296">
    <property type="entry name" value="N2227"/>
    <property type="match status" value="1"/>
</dbReference>
<dbReference type="PANTHER" id="PTHR12303">
    <property type="entry name" value="CARNOSINE N-METHYLTRANSFERASE"/>
    <property type="match status" value="1"/>
</dbReference>
<evidence type="ECO:0000256" key="5">
    <source>
        <dbReference type="ARBA" id="ARBA00022691"/>
    </source>
</evidence>
<dbReference type="PANTHER" id="PTHR12303:SF6">
    <property type="entry name" value="CARNOSINE N-METHYLTRANSFERASE"/>
    <property type="match status" value="1"/>
</dbReference>
<dbReference type="AlphaFoldDB" id="A0AAN8UMQ3"/>
<comment type="caution">
    <text evidence="6">The sequence shown here is derived from an EMBL/GenBank/DDBJ whole genome shotgun (WGS) entry which is preliminary data.</text>
</comment>
<dbReference type="InterPro" id="IPR012901">
    <property type="entry name" value="CARME"/>
</dbReference>